<gene>
    <name evidence="2" type="ordered locus">bpr_I2347</name>
</gene>
<keyword evidence="1" id="KW-0812">Transmembrane</keyword>
<dbReference type="AlphaFoldDB" id="E0RZ08"/>
<dbReference type="KEGG" id="bpb:bpr_I2347"/>
<dbReference type="STRING" id="515622.bpr_I2347"/>
<evidence type="ECO:0000313" key="2">
    <source>
        <dbReference type="EMBL" id="ADL35080.1"/>
    </source>
</evidence>
<dbReference type="RefSeq" id="WP_013281733.1">
    <property type="nucleotide sequence ID" value="NC_014387.1"/>
</dbReference>
<dbReference type="EMBL" id="CP001810">
    <property type="protein sequence ID" value="ADL35080.1"/>
    <property type="molecule type" value="Genomic_DNA"/>
</dbReference>
<keyword evidence="1" id="KW-0472">Membrane</keyword>
<evidence type="ECO:0008006" key="4">
    <source>
        <dbReference type="Google" id="ProtNLM"/>
    </source>
</evidence>
<organism evidence="2 3">
    <name type="scientific">Butyrivibrio proteoclasticus (strain ATCC 51982 / DSM 14932 / B316)</name>
    <name type="common">Clostridium proteoclasticum</name>
    <dbReference type="NCBI Taxonomy" id="515622"/>
    <lineage>
        <taxon>Bacteria</taxon>
        <taxon>Bacillati</taxon>
        <taxon>Bacillota</taxon>
        <taxon>Clostridia</taxon>
        <taxon>Lachnospirales</taxon>
        <taxon>Lachnospiraceae</taxon>
        <taxon>Butyrivibrio</taxon>
    </lineage>
</organism>
<accession>E0RZ08</accession>
<dbReference type="HOGENOM" id="CLU_086962_0_0_9"/>
<sequence>MKREKIENYIESMENIKFSDHEKEHMVRRIMNGGNANGGRMKGKLDIRKLGIVVAACMTIFSATAFAAGEAAGIVSWNRIDTRTGNFEDLSRIEEKADLDIAAIESFSNGYKFDYMEVEEAKTQDEDGNDLRHFKGIDITYEKEGCPWISVNADPAEMYDDPHEEDTAVREIEGITVYYNYTECLNLPVDEEPSEEELEREEKDRHFSISVGSDERYTDYLSSIDFEMDGISYVLIGFDLDMTQDELFDMAKEIILAR</sequence>
<feature type="transmembrane region" description="Helical" evidence="1">
    <location>
        <begin position="50"/>
        <end position="69"/>
    </location>
</feature>
<evidence type="ECO:0000256" key="1">
    <source>
        <dbReference type="SAM" id="Phobius"/>
    </source>
</evidence>
<protein>
    <recommendedName>
        <fullName evidence="4">DUF4367 domain-containing protein</fullName>
    </recommendedName>
</protein>
<keyword evidence="1" id="KW-1133">Transmembrane helix</keyword>
<proteinExistence type="predicted"/>
<dbReference type="eggNOG" id="ENOG5032ZTU">
    <property type="taxonomic scope" value="Bacteria"/>
</dbReference>
<keyword evidence="3" id="KW-1185">Reference proteome</keyword>
<evidence type="ECO:0000313" key="3">
    <source>
        <dbReference type="Proteomes" id="UP000001299"/>
    </source>
</evidence>
<dbReference type="Proteomes" id="UP000001299">
    <property type="component" value="Chromosome 1"/>
</dbReference>
<reference evidence="2 3" key="1">
    <citation type="journal article" date="2010" name="PLoS ONE">
        <title>The glycobiome of the rumen bacterium Butyrivibrio proteoclasticus B316(T) highlights adaptation to a polysaccharide-rich environment.</title>
        <authorList>
            <person name="Kelly W.J."/>
            <person name="Leahy S.C."/>
            <person name="Altermann E."/>
            <person name="Yeoman C.J."/>
            <person name="Dunne J.C."/>
            <person name="Kong Z."/>
            <person name="Pacheco D.M."/>
            <person name="Li D."/>
            <person name="Noel S.J."/>
            <person name="Moon C.D."/>
            <person name="Cookson A.L."/>
            <person name="Attwood G.T."/>
        </authorList>
    </citation>
    <scope>NUCLEOTIDE SEQUENCE [LARGE SCALE GENOMIC DNA]</scope>
    <source>
        <strain evidence="3">ATCC 51982 / DSM 14932 / B316</strain>
    </source>
</reference>
<name>E0RZ08_BUTPB</name>